<dbReference type="STRING" id="1120996.SAMN02746066_04523"/>
<dbReference type="SUPFAM" id="SSF54556">
    <property type="entry name" value="Chitinase insertion domain"/>
    <property type="match status" value="1"/>
</dbReference>
<name>A0A1M7NI73_9FIRM</name>
<gene>
    <name evidence="10" type="ORF">SAMN02746066_04523</name>
</gene>
<dbReference type="RefSeq" id="WP_073291725.1">
    <property type="nucleotide sequence ID" value="NZ_FRCP01000029.1"/>
</dbReference>
<dbReference type="SUPFAM" id="SSF51055">
    <property type="entry name" value="Carbohydrate binding domain"/>
    <property type="match status" value="1"/>
</dbReference>
<dbReference type="PROSITE" id="PS01095">
    <property type="entry name" value="GH18_1"/>
    <property type="match status" value="1"/>
</dbReference>
<dbReference type="EC" id="3.2.1.14" evidence="2"/>
<evidence type="ECO:0000256" key="4">
    <source>
        <dbReference type="ARBA" id="ARBA00023024"/>
    </source>
</evidence>
<evidence type="ECO:0000256" key="6">
    <source>
        <dbReference type="ARBA" id="ARBA00023295"/>
    </source>
</evidence>
<dbReference type="Gene3D" id="3.20.20.80">
    <property type="entry name" value="Glycosidases"/>
    <property type="match status" value="1"/>
</dbReference>
<keyword evidence="6 7" id="KW-0326">Glycosidase</keyword>
<dbReference type="GO" id="GO:0030246">
    <property type="term" value="F:carbohydrate binding"/>
    <property type="evidence" value="ECO:0007669"/>
    <property type="project" value="InterPro"/>
</dbReference>
<protein>
    <recommendedName>
        <fullName evidence="2">chitinase</fullName>
        <ecNumber evidence="2">3.2.1.14</ecNumber>
    </recommendedName>
</protein>
<comment type="similarity">
    <text evidence="8">Belongs to the glycosyl hydrolase 18 family.</text>
</comment>
<dbReference type="InterPro" id="IPR017853">
    <property type="entry name" value="GH"/>
</dbReference>
<dbReference type="GO" id="GO:0005576">
    <property type="term" value="C:extracellular region"/>
    <property type="evidence" value="ECO:0007669"/>
    <property type="project" value="InterPro"/>
</dbReference>
<dbReference type="GO" id="GO:0008843">
    <property type="term" value="F:endochitinase activity"/>
    <property type="evidence" value="ECO:0007669"/>
    <property type="project" value="UniProtKB-EC"/>
</dbReference>
<dbReference type="Proteomes" id="UP000184038">
    <property type="component" value="Unassembled WGS sequence"/>
</dbReference>
<keyword evidence="11" id="KW-1185">Reference proteome</keyword>
<dbReference type="SMART" id="SM00495">
    <property type="entry name" value="ChtBD3"/>
    <property type="match status" value="1"/>
</dbReference>
<dbReference type="CDD" id="cd12215">
    <property type="entry name" value="ChiC_BD"/>
    <property type="match status" value="1"/>
</dbReference>
<dbReference type="OrthoDB" id="9812811at2"/>
<dbReference type="Pfam" id="PF02839">
    <property type="entry name" value="CBM_5_12"/>
    <property type="match status" value="1"/>
</dbReference>
<dbReference type="Gene3D" id="2.10.10.20">
    <property type="entry name" value="Carbohydrate-binding module superfamily 5/12"/>
    <property type="match status" value="1"/>
</dbReference>
<comment type="catalytic activity">
    <reaction evidence="1">
        <text>Random endo-hydrolysis of N-acetyl-beta-D-glucosaminide (1-&gt;4)-beta-linkages in chitin and chitodextrins.</text>
        <dbReference type="EC" id="3.2.1.14"/>
    </reaction>
</comment>
<keyword evidence="3 7" id="KW-0378">Hydrolase</keyword>
<evidence type="ECO:0000256" key="1">
    <source>
        <dbReference type="ARBA" id="ARBA00000822"/>
    </source>
</evidence>
<evidence type="ECO:0000256" key="3">
    <source>
        <dbReference type="ARBA" id="ARBA00022801"/>
    </source>
</evidence>
<evidence type="ECO:0000256" key="8">
    <source>
        <dbReference type="RuleBase" id="RU004453"/>
    </source>
</evidence>
<dbReference type="CDD" id="cd06548">
    <property type="entry name" value="GH18_chitinase"/>
    <property type="match status" value="1"/>
</dbReference>
<dbReference type="PANTHER" id="PTHR11177:SF317">
    <property type="entry name" value="CHITINASE 12-RELATED"/>
    <property type="match status" value="1"/>
</dbReference>
<dbReference type="InterPro" id="IPR001223">
    <property type="entry name" value="Glyco_hydro18_cat"/>
</dbReference>
<dbReference type="PROSITE" id="PS51910">
    <property type="entry name" value="GH18_2"/>
    <property type="match status" value="1"/>
</dbReference>
<evidence type="ECO:0000259" key="9">
    <source>
        <dbReference type="PROSITE" id="PS51910"/>
    </source>
</evidence>
<dbReference type="InterPro" id="IPR001579">
    <property type="entry name" value="Glyco_hydro_18_chit_AS"/>
</dbReference>
<dbReference type="SMART" id="SM00636">
    <property type="entry name" value="Glyco_18"/>
    <property type="match status" value="1"/>
</dbReference>
<dbReference type="EMBL" id="FRCP01000029">
    <property type="protein sequence ID" value="SHN03475.1"/>
    <property type="molecule type" value="Genomic_DNA"/>
</dbReference>
<dbReference type="AlphaFoldDB" id="A0A1M7NI73"/>
<evidence type="ECO:0000313" key="10">
    <source>
        <dbReference type="EMBL" id="SHN03475.1"/>
    </source>
</evidence>
<sequence>MKRRVLSLLLTVTMVLTTITGVLRGISVSKTAHAEEVKYRNVGYYASWAGYARNYPITKVDASKLTHLNFAFANLKNDGSVVVGDEWIDTQITSGVYADMGFNWEDAVVGMAGHFGALKKIKARYPHLKTIISIGGWTWSNNFSDVAADPVKRAKMARTSVDFIIKYGFDGVDLDWEYPVEGGNSIPHRAEDKHNYTLLVKEIREALNEQSKMDGKTYYLTIAAGGNPTFVQNTEPVELMKYLDWINLMTYDYHGGFDPQTNHNTPLYLNPNDTTVSTFSIDQTVNAFLASGVEAKDLNLGLGFYGRGWVNVNATPANCLFHNGFAASATSAGLDIGTWEGSSWDYWDIKENYIGKRGYVRYWDDYAKVPYLYSPETKVFITYDDPESINIKIDYLMSKGLGGTMFWEASSDKNGDLLSITASRLGINEQEVIPPIDPETPVDPETPEKVGIYDNSKIYIAGDKVVYQGVIYQAKWWTQGVAPDPNNEWGVWKVIEGTPETKTSVSQVNLFDLPTNTVLATLRNVVYSRG</sequence>
<reference evidence="10 11" key="1">
    <citation type="submission" date="2016-11" db="EMBL/GenBank/DDBJ databases">
        <authorList>
            <person name="Jaros S."/>
            <person name="Januszkiewicz K."/>
            <person name="Wedrychowicz H."/>
        </authorList>
    </citation>
    <scope>NUCLEOTIDE SEQUENCE [LARGE SCALE GENOMIC DNA]</scope>
    <source>
        <strain evidence="10 11">DSM 15930</strain>
    </source>
</reference>
<dbReference type="InterPro" id="IPR003610">
    <property type="entry name" value="CBM5/12"/>
</dbReference>
<keyword evidence="4" id="KW-0624">Polysaccharide degradation</keyword>
<dbReference type="GO" id="GO:0008061">
    <property type="term" value="F:chitin binding"/>
    <property type="evidence" value="ECO:0007669"/>
    <property type="project" value="InterPro"/>
</dbReference>
<dbReference type="InterPro" id="IPR050314">
    <property type="entry name" value="Glycosyl_Hydrlase_18"/>
</dbReference>
<dbReference type="GO" id="GO:0005975">
    <property type="term" value="P:carbohydrate metabolic process"/>
    <property type="evidence" value="ECO:0007669"/>
    <property type="project" value="InterPro"/>
</dbReference>
<dbReference type="PANTHER" id="PTHR11177">
    <property type="entry name" value="CHITINASE"/>
    <property type="match status" value="1"/>
</dbReference>
<dbReference type="Pfam" id="PF00704">
    <property type="entry name" value="Glyco_hydro_18"/>
    <property type="match status" value="1"/>
</dbReference>
<evidence type="ECO:0000256" key="5">
    <source>
        <dbReference type="ARBA" id="ARBA00023277"/>
    </source>
</evidence>
<evidence type="ECO:0000313" key="11">
    <source>
        <dbReference type="Proteomes" id="UP000184038"/>
    </source>
</evidence>
<dbReference type="SUPFAM" id="SSF51445">
    <property type="entry name" value="(Trans)glycosidases"/>
    <property type="match status" value="1"/>
</dbReference>
<proteinExistence type="inferred from homology"/>
<feature type="domain" description="GH18" evidence="9">
    <location>
        <begin position="39"/>
        <end position="428"/>
    </location>
</feature>
<keyword evidence="4" id="KW-0146">Chitin degradation</keyword>
<dbReference type="Gene3D" id="3.10.50.10">
    <property type="match status" value="1"/>
</dbReference>
<accession>A0A1M7NI73</accession>
<dbReference type="InterPro" id="IPR036573">
    <property type="entry name" value="CBM_sf_5/12"/>
</dbReference>
<organism evidence="10 11">
    <name type="scientific">Anaerosporobacter mobilis DSM 15930</name>
    <dbReference type="NCBI Taxonomy" id="1120996"/>
    <lineage>
        <taxon>Bacteria</taxon>
        <taxon>Bacillati</taxon>
        <taxon>Bacillota</taxon>
        <taxon>Clostridia</taxon>
        <taxon>Lachnospirales</taxon>
        <taxon>Lachnospiraceae</taxon>
        <taxon>Anaerosporobacter</taxon>
    </lineage>
</organism>
<keyword evidence="5" id="KW-0119">Carbohydrate metabolism</keyword>
<dbReference type="InterPro" id="IPR029070">
    <property type="entry name" value="Chitinase_insertion_sf"/>
</dbReference>
<dbReference type="InterPro" id="IPR011583">
    <property type="entry name" value="Chitinase_II/V-like_cat"/>
</dbReference>
<evidence type="ECO:0000256" key="7">
    <source>
        <dbReference type="RuleBase" id="RU000489"/>
    </source>
</evidence>
<dbReference type="GO" id="GO:0006032">
    <property type="term" value="P:chitin catabolic process"/>
    <property type="evidence" value="ECO:0007669"/>
    <property type="project" value="UniProtKB-KW"/>
</dbReference>
<evidence type="ECO:0000256" key="2">
    <source>
        <dbReference type="ARBA" id="ARBA00012729"/>
    </source>
</evidence>